<organism evidence="3">
    <name type="scientific">bioreactor metagenome</name>
    <dbReference type="NCBI Taxonomy" id="1076179"/>
    <lineage>
        <taxon>unclassified sequences</taxon>
        <taxon>metagenomes</taxon>
        <taxon>ecological metagenomes</taxon>
    </lineage>
</organism>
<sequence length="188" mass="21207">MTFQMSVVLIVILMGYELESLDIGSYPAWAQLFSLVEASVWEEVLCRFLMLGVPVSIIAYLTRKEGRNWKLALGGFGIDRTVLVFILFSSFMFAAGHLTNWGLWKFLPTFAFGLGCGYLFSRYGLHASIMLHFTVNLMSAGTWLSGSEINSISMIVFPVMILGLYFLISYMLRASRFLRDMFAGDQSI</sequence>
<name>A0A645GAY1_9ZZZZ</name>
<evidence type="ECO:0000313" key="3">
    <source>
        <dbReference type="EMBL" id="MPN21043.1"/>
    </source>
</evidence>
<feature type="transmembrane region" description="Helical" evidence="1">
    <location>
        <begin position="44"/>
        <end position="61"/>
    </location>
</feature>
<keyword evidence="1" id="KW-1133">Transmembrane helix</keyword>
<dbReference type="Pfam" id="PF02517">
    <property type="entry name" value="Rce1-like"/>
    <property type="match status" value="1"/>
</dbReference>
<dbReference type="GO" id="GO:0080120">
    <property type="term" value="P:CAAX-box protein maturation"/>
    <property type="evidence" value="ECO:0007669"/>
    <property type="project" value="UniProtKB-ARBA"/>
</dbReference>
<gene>
    <name evidence="3" type="ORF">SDC9_168422</name>
</gene>
<dbReference type="GO" id="GO:0004175">
    <property type="term" value="F:endopeptidase activity"/>
    <property type="evidence" value="ECO:0007669"/>
    <property type="project" value="UniProtKB-ARBA"/>
</dbReference>
<dbReference type="AlphaFoldDB" id="A0A645GAY1"/>
<feature type="transmembrane region" description="Helical" evidence="1">
    <location>
        <begin position="73"/>
        <end position="95"/>
    </location>
</feature>
<protein>
    <recommendedName>
        <fullName evidence="2">CAAX prenyl protease 2/Lysostaphin resistance protein A-like domain-containing protein</fullName>
    </recommendedName>
</protein>
<feature type="transmembrane region" description="Helical" evidence="1">
    <location>
        <begin position="127"/>
        <end position="146"/>
    </location>
</feature>
<accession>A0A645GAY1</accession>
<feature type="transmembrane region" description="Helical" evidence="1">
    <location>
        <begin position="152"/>
        <end position="172"/>
    </location>
</feature>
<feature type="domain" description="CAAX prenyl protease 2/Lysostaphin resistance protein A-like" evidence="2">
    <location>
        <begin position="27"/>
        <end position="138"/>
    </location>
</feature>
<reference evidence="3" key="1">
    <citation type="submission" date="2019-08" db="EMBL/GenBank/DDBJ databases">
        <authorList>
            <person name="Kucharzyk K."/>
            <person name="Murdoch R.W."/>
            <person name="Higgins S."/>
            <person name="Loffler F."/>
        </authorList>
    </citation>
    <scope>NUCLEOTIDE SEQUENCE</scope>
</reference>
<evidence type="ECO:0000259" key="2">
    <source>
        <dbReference type="Pfam" id="PF02517"/>
    </source>
</evidence>
<keyword evidence="1" id="KW-0472">Membrane</keyword>
<evidence type="ECO:0000256" key="1">
    <source>
        <dbReference type="SAM" id="Phobius"/>
    </source>
</evidence>
<dbReference type="InterPro" id="IPR003675">
    <property type="entry name" value="Rce1/LyrA-like_dom"/>
</dbReference>
<comment type="caution">
    <text evidence="3">The sequence shown here is derived from an EMBL/GenBank/DDBJ whole genome shotgun (WGS) entry which is preliminary data.</text>
</comment>
<dbReference type="EMBL" id="VSSQ01068923">
    <property type="protein sequence ID" value="MPN21043.1"/>
    <property type="molecule type" value="Genomic_DNA"/>
</dbReference>
<proteinExistence type="predicted"/>
<keyword evidence="1" id="KW-0812">Transmembrane</keyword>